<feature type="domain" description="Cytochrome C biogenesis protein transmembrane" evidence="7">
    <location>
        <begin position="290"/>
        <end position="502"/>
    </location>
</feature>
<dbReference type="CDD" id="cd02953">
    <property type="entry name" value="DsbDgamma"/>
    <property type="match status" value="1"/>
</dbReference>
<evidence type="ECO:0000256" key="5">
    <source>
        <dbReference type="ARBA" id="ARBA00023136"/>
    </source>
</evidence>
<protein>
    <submittedName>
        <fullName evidence="9">Protein-disulfide reductase DsbD family protein</fullName>
    </submittedName>
</protein>
<evidence type="ECO:0000259" key="8">
    <source>
        <dbReference type="Pfam" id="PF11412"/>
    </source>
</evidence>
<keyword evidence="4 6" id="KW-1133">Transmembrane helix</keyword>
<dbReference type="PANTHER" id="PTHR32234">
    <property type="entry name" value="THIOL:DISULFIDE INTERCHANGE PROTEIN DSBD"/>
    <property type="match status" value="1"/>
</dbReference>
<evidence type="ECO:0000256" key="6">
    <source>
        <dbReference type="SAM" id="Phobius"/>
    </source>
</evidence>
<dbReference type="Gene3D" id="3.40.30.10">
    <property type="entry name" value="Glutaredoxin"/>
    <property type="match status" value="1"/>
</dbReference>
<accession>A0ABT6Q0E3</accession>
<feature type="transmembrane region" description="Helical" evidence="6">
    <location>
        <begin position="287"/>
        <end position="312"/>
    </location>
</feature>
<evidence type="ECO:0000259" key="7">
    <source>
        <dbReference type="Pfam" id="PF02683"/>
    </source>
</evidence>
<keyword evidence="3" id="KW-0201">Cytochrome c-type biogenesis</keyword>
<evidence type="ECO:0000256" key="4">
    <source>
        <dbReference type="ARBA" id="ARBA00022989"/>
    </source>
</evidence>
<dbReference type="InterPro" id="IPR036249">
    <property type="entry name" value="Thioredoxin-like_sf"/>
</dbReference>
<dbReference type="InterPro" id="IPR003834">
    <property type="entry name" value="Cyt_c_assmbl_TM_dom"/>
</dbReference>
<organism evidence="9 10">
    <name type="scientific">Commensalibacter oyaizuii</name>
    <dbReference type="NCBI Taxonomy" id="3043873"/>
    <lineage>
        <taxon>Bacteria</taxon>
        <taxon>Pseudomonadati</taxon>
        <taxon>Pseudomonadota</taxon>
        <taxon>Alphaproteobacteria</taxon>
        <taxon>Acetobacterales</taxon>
        <taxon>Acetobacteraceae</taxon>
    </lineage>
</organism>
<comment type="subcellular location">
    <subcellularLocation>
        <location evidence="1">Membrane</location>
        <topology evidence="1">Multi-pass membrane protein</topology>
    </subcellularLocation>
</comment>
<dbReference type="InterPro" id="IPR028250">
    <property type="entry name" value="DsbDN"/>
</dbReference>
<dbReference type="InterPro" id="IPR035671">
    <property type="entry name" value="DsbD_gamma"/>
</dbReference>
<evidence type="ECO:0000313" key="9">
    <source>
        <dbReference type="EMBL" id="MDI2090549.1"/>
    </source>
</evidence>
<feature type="domain" description="Thiol:disulfide interchange protein DsbD N-terminal" evidence="8">
    <location>
        <begin position="51"/>
        <end position="158"/>
    </location>
</feature>
<evidence type="ECO:0000313" key="10">
    <source>
        <dbReference type="Proteomes" id="UP001431634"/>
    </source>
</evidence>
<evidence type="ECO:0000256" key="1">
    <source>
        <dbReference type="ARBA" id="ARBA00004141"/>
    </source>
</evidence>
<dbReference type="Pfam" id="PF02683">
    <property type="entry name" value="DsbD_TM"/>
    <property type="match status" value="1"/>
</dbReference>
<feature type="transmembrane region" description="Helical" evidence="6">
    <location>
        <begin position="546"/>
        <end position="569"/>
    </location>
</feature>
<sequence>MRYWIRFCLAMMGIILLINNNVLAKESNPVISKHGTANIISGEDHYDGRKKLQLGLRIRLIPGWHTYWKNPGDAGEPASVIAQVNEIGKKIEGKIDWPAPEPLSENGLMSYVYKGDVVLPFTLDLNDIEQNKPLHLNIKANWLVCADVCIPEKGEFTLDLPVGQASPTKEASLLQQALAKRPQVSPWDVKISPKGILWAKHTSIDPKDIAKAWFMPEKSGIIDQVSPQQLAVEKGLLTLHIPYLSKENVKEPLRGVLAVQDNQKHIQHLAITAPVQDLSNKEISTGLFFLLGSAFLGGVLLNLMPCVFPVIAMKLLSLSHIRQEQAGVRYKSTLAYTLGILSCFAMMAVAFVGLRWMGSQMGWGFQFQSVAFVMILCWLLFVLALNFLGVFHIQFSMGNGTASAAASSMTYSSDFVTGLLAVLVATPCTAPFMGVAVAGALNASLWVSLLIFIVMGLGLALPYAVFACIPILTRILPRPGLWMDILKQFLAFPLLLSCLWLAWVVYQHQQPLTLLLLLSGFIGLGFVAWLFGLNQTMKMQGIYRPFRILSMVINIGIIAALGISVVVLVKTDDGNLQAQSLKEGAIPFSEQKLQALRKAHQPVFVNMTASWCLTCMVNDKVALSSSRVQAAFKQNHIQYMVGDWTRYDKAIGDFLKAHGREGVPFYIYYPAEGKPKILPQILTPQIVLEYLNASPKK</sequence>
<feature type="transmembrane region" description="Helical" evidence="6">
    <location>
        <begin position="485"/>
        <end position="506"/>
    </location>
</feature>
<dbReference type="Proteomes" id="UP001431634">
    <property type="component" value="Unassembled WGS sequence"/>
</dbReference>
<feature type="transmembrane region" description="Helical" evidence="6">
    <location>
        <begin position="370"/>
        <end position="395"/>
    </location>
</feature>
<feature type="transmembrane region" description="Helical" evidence="6">
    <location>
        <begin position="512"/>
        <end position="534"/>
    </location>
</feature>
<evidence type="ECO:0000256" key="2">
    <source>
        <dbReference type="ARBA" id="ARBA00022692"/>
    </source>
</evidence>
<comment type="caution">
    <text evidence="9">The sequence shown here is derived from an EMBL/GenBank/DDBJ whole genome shotgun (WGS) entry which is preliminary data.</text>
</comment>
<dbReference type="EMBL" id="JASBAO010000001">
    <property type="protein sequence ID" value="MDI2090549.1"/>
    <property type="molecule type" value="Genomic_DNA"/>
</dbReference>
<dbReference type="Pfam" id="PF11412">
    <property type="entry name" value="DsbD_N"/>
    <property type="match status" value="1"/>
</dbReference>
<reference evidence="9" key="1">
    <citation type="submission" date="2023-05" db="EMBL/GenBank/DDBJ databases">
        <title>Whole genome sequence of Commensalibacter sp.</title>
        <authorList>
            <person name="Charoenyingcharoen P."/>
            <person name="Yukphan P."/>
        </authorList>
    </citation>
    <scope>NUCLEOTIDE SEQUENCE</scope>
    <source>
        <strain evidence="9">TBRC 16381</strain>
    </source>
</reference>
<feature type="transmembrane region" description="Helical" evidence="6">
    <location>
        <begin position="445"/>
        <end position="473"/>
    </location>
</feature>
<evidence type="ECO:0000256" key="3">
    <source>
        <dbReference type="ARBA" id="ARBA00022748"/>
    </source>
</evidence>
<proteinExistence type="predicted"/>
<keyword evidence="10" id="KW-1185">Reference proteome</keyword>
<gene>
    <name evidence="9" type="ORF">QJV27_04000</name>
</gene>
<keyword evidence="5 6" id="KW-0472">Membrane</keyword>
<dbReference type="PANTHER" id="PTHR32234:SF3">
    <property type="entry name" value="SUPPRESSION OF COPPER SENSITIVITY PROTEIN"/>
    <property type="match status" value="1"/>
</dbReference>
<keyword evidence="2 6" id="KW-0812">Transmembrane</keyword>
<feature type="transmembrane region" description="Helical" evidence="6">
    <location>
        <begin position="333"/>
        <end position="358"/>
    </location>
</feature>
<name>A0ABT6Q0E3_9PROT</name>
<feature type="transmembrane region" description="Helical" evidence="6">
    <location>
        <begin position="415"/>
        <end position="439"/>
    </location>
</feature>
<dbReference type="SUPFAM" id="SSF52833">
    <property type="entry name" value="Thioredoxin-like"/>
    <property type="match status" value="1"/>
</dbReference>
<dbReference type="Pfam" id="PF13899">
    <property type="entry name" value="Thioredoxin_7"/>
    <property type="match status" value="1"/>
</dbReference>
<dbReference type="RefSeq" id="WP_281447683.1">
    <property type="nucleotide sequence ID" value="NZ_JASBAO010000001.1"/>
</dbReference>